<dbReference type="GO" id="GO:0006352">
    <property type="term" value="P:DNA-templated transcription initiation"/>
    <property type="evidence" value="ECO:0007669"/>
    <property type="project" value="InterPro"/>
</dbReference>
<protein>
    <submittedName>
        <fullName evidence="7">Sigma-70 family RNA polymerase sigma factor</fullName>
    </submittedName>
</protein>
<dbReference type="InterPro" id="IPR013325">
    <property type="entry name" value="RNA_pol_sigma_r2"/>
</dbReference>
<dbReference type="PANTHER" id="PTHR43133">
    <property type="entry name" value="RNA POLYMERASE ECF-TYPE SIGMA FACTO"/>
    <property type="match status" value="1"/>
</dbReference>
<keyword evidence="4" id="KW-0804">Transcription</keyword>
<reference evidence="7 8" key="1">
    <citation type="submission" date="2018-10" db="EMBL/GenBank/DDBJ databases">
        <title>Histidinibacterium lentulum gen. nov., sp. nov., a marine bacterium from the culture broth of Picochlorum sp. 122.</title>
        <authorList>
            <person name="Wang G."/>
        </authorList>
    </citation>
    <scope>NUCLEOTIDE SEQUENCE [LARGE SCALE GENOMIC DNA]</scope>
    <source>
        <strain evidence="7 8">B17</strain>
    </source>
</reference>
<dbReference type="EMBL" id="RDRB01000008">
    <property type="protein sequence ID" value="ROT99119.1"/>
    <property type="molecule type" value="Genomic_DNA"/>
</dbReference>
<evidence type="ECO:0000313" key="8">
    <source>
        <dbReference type="Proteomes" id="UP000268016"/>
    </source>
</evidence>
<dbReference type="SUPFAM" id="SSF88946">
    <property type="entry name" value="Sigma2 domain of RNA polymerase sigma factors"/>
    <property type="match status" value="1"/>
</dbReference>
<dbReference type="OrthoDB" id="9803470at2"/>
<evidence type="ECO:0000256" key="3">
    <source>
        <dbReference type="ARBA" id="ARBA00023082"/>
    </source>
</evidence>
<sequence length="180" mass="19465">MTPEDEIEALIARLPLGDRAAFGRLYDLTGAKLHGVCLRVLKDGTAAEDAVQETYVKVWNAAGRFAPGAGSAMGWLVTIARNTAIDRLRARRRGEVGTEAAEALPAPGATPEAVAEARSEAARIVLCLDELDPGHRAAVVGVYLDGLSYADLAERRGMPLNTVRTWLRRSLQRLKECMAR</sequence>
<evidence type="ECO:0000259" key="5">
    <source>
        <dbReference type="Pfam" id="PF04542"/>
    </source>
</evidence>
<dbReference type="SUPFAM" id="SSF88659">
    <property type="entry name" value="Sigma3 and sigma4 domains of RNA polymerase sigma factors"/>
    <property type="match status" value="1"/>
</dbReference>
<feature type="domain" description="RNA polymerase sigma-70 region 2" evidence="5">
    <location>
        <begin position="26"/>
        <end position="93"/>
    </location>
</feature>
<dbReference type="GO" id="GO:0003677">
    <property type="term" value="F:DNA binding"/>
    <property type="evidence" value="ECO:0007669"/>
    <property type="project" value="InterPro"/>
</dbReference>
<dbReference type="InterPro" id="IPR013249">
    <property type="entry name" value="RNA_pol_sigma70_r4_t2"/>
</dbReference>
<dbReference type="Gene3D" id="1.10.1740.10">
    <property type="match status" value="1"/>
</dbReference>
<accession>A0A3N2QVF2</accession>
<evidence type="ECO:0000313" key="7">
    <source>
        <dbReference type="EMBL" id="ROT99119.1"/>
    </source>
</evidence>
<comment type="caution">
    <text evidence="7">The sequence shown here is derived from an EMBL/GenBank/DDBJ whole genome shotgun (WGS) entry which is preliminary data.</text>
</comment>
<dbReference type="InterPro" id="IPR007627">
    <property type="entry name" value="RNA_pol_sigma70_r2"/>
</dbReference>
<dbReference type="PANTHER" id="PTHR43133:SF62">
    <property type="entry name" value="RNA POLYMERASE SIGMA FACTOR SIGZ"/>
    <property type="match status" value="1"/>
</dbReference>
<gene>
    <name evidence="7" type="ORF">EAT49_15430</name>
</gene>
<dbReference type="Proteomes" id="UP000268016">
    <property type="component" value="Unassembled WGS sequence"/>
</dbReference>
<comment type="similarity">
    <text evidence="1">Belongs to the sigma-70 factor family. ECF subfamily.</text>
</comment>
<dbReference type="InterPro" id="IPR014284">
    <property type="entry name" value="RNA_pol_sigma-70_dom"/>
</dbReference>
<keyword evidence="2" id="KW-0805">Transcription regulation</keyword>
<keyword evidence="8" id="KW-1185">Reference proteome</keyword>
<evidence type="ECO:0000256" key="4">
    <source>
        <dbReference type="ARBA" id="ARBA00023163"/>
    </source>
</evidence>
<dbReference type="AlphaFoldDB" id="A0A3N2QVF2"/>
<keyword evidence="3" id="KW-0731">Sigma factor</keyword>
<dbReference type="CDD" id="cd06171">
    <property type="entry name" value="Sigma70_r4"/>
    <property type="match status" value="1"/>
</dbReference>
<dbReference type="Gene3D" id="1.10.10.10">
    <property type="entry name" value="Winged helix-like DNA-binding domain superfamily/Winged helix DNA-binding domain"/>
    <property type="match status" value="1"/>
</dbReference>
<dbReference type="NCBIfam" id="TIGR02937">
    <property type="entry name" value="sigma70-ECF"/>
    <property type="match status" value="1"/>
</dbReference>
<dbReference type="InterPro" id="IPR036388">
    <property type="entry name" value="WH-like_DNA-bd_sf"/>
</dbReference>
<proteinExistence type="inferred from homology"/>
<dbReference type="InterPro" id="IPR039425">
    <property type="entry name" value="RNA_pol_sigma-70-like"/>
</dbReference>
<organism evidence="7 8">
    <name type="scientific">Histidinibacterium lentulum</name>
    <dbReference type="NCBI Taxonomy" id="2480588"/>
    <lineage>
        <taxon>Bacteria</taxon>
        <taxon>Pseudomonadati</taxon>
        <taxon>Pseudomonadota</taxon>
        <taxon>Alphaproteobacteria</taxon>
        <taxon>Rhodobacterales</taxon>
        <taxon>Paracoccaceae</taxon>
        <taxon>Histidinibacterium</taxon>
    </lineage>
</organism>
<evidence type="ECO:0000256" key="2">
    <source>
        <dbReference type="ARBA" id="ARBA00023015"/>
    </source>
</evidence>
<dbReference type="InterPro" id="IPR013324">
    <property type="entry name" value="RNA_pol_sigma_r3/r4-like"/>
</dbReference>
<feature type="domain" description="RNA polymerase sigma factor 70 region 4 type 2" evidence="6">
    <location>
        <begin position="123"/>
        <end position="174"/>
    </location>
</feature>
<name>A0A3N2QVF2_9RHOB</name>
<dbReference type="GO" id="GO:0016987">
    <property type="term" value="F:sigma factor activity"/>
    <property type="evidence" value="ECO:0007669"/>
    <property type="project" value="UniProtKB-KW"/>
</dbReference>
<dbReference type="Pfam" id="PF04542">
    <property type="entry name" value="Sigma70_r2"/>
    <property type="match status" value="1"/>
</dbReference>
<evidence type="ECO:0000259" key="6">
    <source>
        <dbReference type="Pfam" id="PF08281"/>
    </source>
</evidence>
<dbReference type="Pfam" id="PF08281">
    <property type="entry name" value="Sigma70_r4_2"/>
    <property type="match status" value="1"/>
</dbReference>
<evidence type="ECO:0000256" key="1">
    <source>
        <dbReference type="ARBA" id="ARBA00010641"/>
    </source>
</evidence>